<dbReference type="AlphaFoldDB" id="C1FFB0"/>
<evidence type="ECO:0000313" key="2">
    <source>
        <dbReference type="Proteomes" id="UP000002009"/>
    </source>
</evidence>
<dbReference type="InParanoid" id="C1FFB0"/>
<gene>
    <name evidence="1" type="ORF">MICPUN_52974</name>
</gene>
<dbReference type="EMBL" id="CP001575">
    <property type="protein sequence ID" value="ACO69053.1"/>
    <property type="molecule type" value="Genomic_DNA"/>
</dbReference>
<protein>
    <submittedName>
        <fullName evidence="1">Uncharacterized protein</fullName>
    </submittedName>
</protein>
<dbReference type="GeneID" id="8245714"/>
<dbReference type="Proteomes" id="UP000002009">
    <property type="component" value="Chromosome 8"/>
</dbReference>
<dbReference type="KEGG" id="mis:MICPUN_52974"/>
<organism evidence="1 2">
    <name type="scientific">Micromonas commoda (strain RCC299 / NOUM17 / CCMP2709)</name>
    <name type="common">Picoplanktonic green alga</name>
    <dbReference type="NCBI Taxonomy" id="296587"/>
    <lineage>
        <taxon>Eukaryota</taxon>
        <taxon>Viridiplantae</taxon>
        <taxon>Chlorophyta</taxon>
        <taxon>Mamiellophyceae</taxon>
        <taxon>Mamiellales</taxon>
        <taxon>Mamiellaceae</taxon>
        <taxon>Micromonas</taxon>
    </lineage>
</organism>
<dbReference type="RefSeq" id="XP_002507795.1">
    <property type="nucleotide sequence ID" value="XM_002507749.1"/>
</dbReference>
<proteinExistence type="predicted"/>
<accession>C1FFB0</accession>
<dbReference type="STRING" id="296587.C1FFB0"/>
<reference evidence="1 2" key="1">
    <citation type="journal article" date="2009" name="Science">
        <title>Green evolution and dynamic adaptations revealed by genomes of the marine picoeukaryotes Micromonas.</title>
        <authorList>
            <person name="Worden A.Z."/>
            <person name="Lee J.H."/>
            <person name="Mock T."/>
            <person name="Rouze P."/>
            <person name="Simmons M.P."/>
            <person name="Aerts A.L."/>
            <person name="Allen A.E."/>
            <person name="Cuvelier M.L."/>
            <person name="Derelle E."/>
            <person name="Everett M.V."/>
            <person name="Foulon E."/>
            <person name="Grimwood J."/>
            <person name="Gundlach H."/>
            <person name="Henrissat B."/>
            <person name="Napoli C."/>
            <person name="McDonald S.M."/>
            <person name="Parker M.S."/>
            <person name="Rombauts S."/>
            <person name="Salamov A."/>
            <person name="Von Dassow P."/>
            <person name="Badger J.H."/>
            <person name="Coutinho P.M."/>
            <person name="Demir E."/>
            <person name="Dubchak I."/>
            <person name="Gentemann C."/>
            <person name="Eikrem W."/>
            <person name="Gready J.E."/>
            <person name="John U."/>
            <person name="Lanier W."/>
            <person name="Lindquist E.A."/>
            <person name="Lucas S."/>
            <person name="Mayer K.F."/>
            <person name="Moreau H."/>
            <person name="Not F."/>
            <person name="Otillar R."/>
            <person name="Panaud O."/>
            <person name="Pangilinan J."/>
            <person name="Paulsen I."/>
            <person name="Piegu B."/>
            <person name="Poliakov A."/>
            <person name="Robbens S."/>
            <person name="Schmutz J."/>
            <person name="Toulza E."/>
            <person name="Wyss T."/>
            <person name="Zelensky A."/>
            <person name="Zhou K."/>
            <person name="Armbrust E.V."/>
            <person name="Bhattacharya D."/>
            <person name="Goodenough U.W."/>
            <person name="Van de Peer Y."/>
            <person name="Grigoriev I.V."/>
        </authorList>
    </citation>
    <scope>NUCLEOTIDE SEQUENCE [LARGE SCALE GENOMIC DNA]</scope>
    <source>
        <strain evidence="2">RCC299 / NOUM17</strain>
    </source>
</reference>
<keyword evidence="2" id="KW-1185">Reference proteome</keyword>
<name>C1FFB0_MICCC</name>
<evidence type="ECO:0000313" key="1">
    <source>
        <dbReference type="EMBL" id="ACO69053.1"/>
    </source>
</evidence>
<sequence length="264" mass="26827">MKASLEPGEAELASAEAELKIIAGLGRTAAREAAATAQIAETRAVIAEQKTLIERLTGVSIVTSDPSAGSLVLRLVTRVDATPAFAMAMDDAGAHPKHPVPVPAHDETHTLTVTFHPGTTAVKDAVLEPTGVPMDDIVQAARASGAAEANLQKLTAELKVRINATHARCEALGALANTLSMDWSASLSQIRVGLYGGAGGAVAAVDVPLEWPLNGAKCRVVGLAGLAPAVVAAAAQRVEASGYATVTEALRATRDALAASGHSA</sequence>